<accession>A0A2I2FM18</accession>
<protein>
    <submittedName>
        <fullName evidence="3">Uncharacterized protein</fullName>
    </submittedName>
</protein>
<dbReference type="PANTHER" id="PTHR36195:SF6">
    <property type="entry name" value="SECRETED THAUMATIN-LIKE PROTEIN CALA"/>
    <property type="match status" value="1"/>
</dbReference>
<feature type="compositionally biased region" description="Polar residues" evidence="1">
    <location>
        <begin position="68"/>
        <end position="77"/>
    </location>
</feature>
<keyword evidence="4" id="KW-1185">Reference proteome</keyword>
<feature type="region of interest" description="Disordered" evidence="1">
    <location>
        <begin position="23"/>
        <end position="54"/>
    </location>
</feature>
<dbReference type="InterPro" id="IPR006771">
    <property type="entry name" value="CetA-like"/>
</dbReference>
<reference evidence="3 4" key="1">
    <citation type="submission" date="2017-12" db="EMBL/GenBank/DDBJ databases">
        <authorList>
            <consortium name="DOE Joint Genome Institute"/>
            <person name="Haridas S."/>
            <person name="Kjaerbolling I."/>
            <person name="Vesth T.C."/>
            <person name="Frisvad J.C."/>
            <person name="Nybo J.L."/>
            <person name="Theobald S."/>
            <person name="Kuo A."/>
            <person name="Bowyer P."/>
            <person name="Matsuda Y."/>
            <person name="Mondo S."/>
            <person name="Lyhne E.K."/>
            <person name="Kogle M.E."/>
            <person name="Clum A."/>
            <person name="Lipzen A."/>
            <person name="Salamov A."/>
            <person name="Ngan C.Y."/>
            <person name="Daum C."/>
            <person name="Chiniquy J."/>
            <person name="Barry K."/>
            <person name="LaButti K."/>
            <person name="Simmons B.A."/>
            <person name="Magnuson J.K."/>
            <person name="Mortensen U.H."/>
            <person name="Larsen T.O."/>
            <person name="Grigoriev I.V."/>
            <person name="Baker S.E."/>
            <person name="Andersen M.R."/>
            <person name="Nordberg H.P."/>
            <person name="Cantor M.N."/>
            <person name="Hua S.X."/>
        </authorList>
    </citation>
    <scope>NUCLEOTIDE SEQUENCE [LARGE SCALE GENOMIC DNA]</scope>
    <source>
        <strain evidence="3 4">CBS 102.13</strain>
    </source>
</reference>
<name>A0A2I2FM18_ASPCN</name>
<evidence type="ECO:0000313" key="4">
    <source>
        <dbReference type="Proteomes" id="UP000234585"/>
    </source>
</evidence>
<dbReference type="OrthoDB" id="5144514at2759"/>
<feature type="compositionally biased region" description="Low complexity" evidence="1">
    <location>
        <begin position="27"/>
        <end position="42"/>
    </location>
</feature>
<feature type="chain" id="PRO_5014181028" evidence="2">
    <location>
        <begin position="19"/>
        <end position="190"/>
    </location>
</feature>
<gene>
    <name evidence="3" type="ORF">BDW47DRAFT_99500</name>
</gene>
<dbReference type="PANTHER" id="PTHR36195">
    <property type="entry name" value="DOMAIN PROTEIN, PUTATIVE (AFU_ORTHOLOGUE AFUA_5G01990)-RELATED-RELATED"/>
    <property type="match status" value="1"/>
</dbReference>
<proteinExistence type="predicted"/>
<feature type="signal peptide" evidence="2">
    <location>
        <begin position="1"/>
        <end position="18"/>
    </location>
</feature>
<sequence length="190" mass="19733">MLFNNGLFLGAFAMTATALPHVQQRDATPSSTSSASASPSSSGGAGGGGGGVQIVNNMKEDVNLWTTDDSAGDQQRLSGGGGTHEEKFKTNDNGGGISIKMSTTDSKDSVLQFEYTGDGDQVFYDLSSINMEPESAFVKSGFSVQPDDSSCEPSTCEPGDADCNETYQKPDDDHNTKACSADATFVVTLG</sequence>
<dbReference type="RefSeq" id="XP_024675688.1">
    <property type="nucleotide sequence ID" value="XM_024820895.1"/>
</dbReference>
<feature type="region of interest" description="Disordered" evidence="1">
    <location>
        <begin position="68"/>
        <end position="96"/>
    </location>
</feature>
<dbReference type="GeneID" id="36528055"/>
<dbReference type="Pfam" id="PF04681">
    <property type="entry name" value="Bys1"/>
    <property type="match status" value="1"/>
</dbReference>
<evidence type="ECO:0000256" key="1">
    <source>
        <dbReference type="SAM" id="MobiDB-lite"/>
    </source>
</evidence>
<keyword evidence="2" id="KW-0732">Signal</keyword>
<evidence type="ECO:0000313" key="3">
    <source>
        <dbReference type="EMBL" id="PLB41676.1"/>
    </source>
</evidence>
<evidence type="ECO:0000256" key="2">
    <source>
        <dbReference type="SAM" id="SignalP"/>
    </source>
</evidence>
<feature type="compositionally biased region" description="Gly residues" evidence="1">
    <location>
        <begin position="43"/>
        <end position="52"/>
    </location>
</feature>
<dbReference type="EMBL" id="KZ559120">
    <property type="protein sequence ID" value="PLB41676.1"/>
    <property type="molecule type" value="Genomic_DNA"/>
</dbReference>
<organism evidence="3 4">
    <name type="scientific">Aspergillus candidus</name>
    <dbReference type="NCBI Taxonomy" id="41067"/>
    <lineage>
        <taxon>Eukaryota</taxon>
        <taxon>Fungi</taxon>
        <taxon>Dikarya</taxon>
        <taxon>Ascomycota</taxon>
        <taxon>Pezizomycotina</taxon>
        <taxon>Eurotiomycetes</taxon>
        <taxon>Eurotiomycetidae</taxon>
        <taxon>Eurotiales</taxon>
        <taxon>Aspergillaceae</taxon>
        <taxon>Aspergillus</taxon>
        <taxon>Aspergillus subgen. Circumdati</taxon>
    </lineage>
</organism>
<dbReference type="Proteomes" id="UP000234585">
    <property type="component" value="Unassembled WGS sequence"/>
</dbReference>
<dbReference type="AlphaFoldDB" id="A0A2I2FM18"/>